<feature type="compositionally biased region" description="Low complexity" evidence="4">
    <location>
        <begin position="121"/>
        <end position="217"/>
    </location>
</feature>
<dbReference type="PROSITE" id="PS00045">
    <property type="entry name" value="HISTONE_LIKE"/>
    <property type="match status" value="1"/>
</dbReference>
<dbReference type="PANTHER" id="PTHR33175:SF3">
    <property type="entry name" value="DNA-BINDING PROTEIN HU-BETA"/>
    <property type="match status" value="1"/>
</dbReference>
<dbReference type="SMART" id="SM00411">
    <property type="entry name" value="BHL"/>
    <property type="match status" value="1"/>
</dbReference>
<comment type="caution">
    <text evidence="5">The sequence shown here is derived from an EMBL/GenBank/DDBJ whole genome shotgun (WGS) entry which is preliminary data.</text>
</comment>
<evidence type="ECO:0000256" key="4">
    <source>
        <dbReference type="SAM" id="MobiDB-lite"/>
    </source>
</evidence>
<organism evidence="5 6">
    <name type="scientific">Amycolatopsis plumensis</name>
    <dbReference type="NCBI Taxonomy" id="236508"/>
    <lineage>
        <taxon>Bacteria</taxon>
        <taxon>Bacillati</taxon>
        <taxon>Actinomycetota</taxon>
        <taxon>Actinomycetes</taxon>
        <taxon>Pseudonocardiales</taxon>
        <taxon>Pseudonocardiaceae</taxon>
        <taxon>Amycolatopsis</taxon>
    </lineage>
</organism>
<sequence length="223" mass="22634">MTNKAQLIEALSERLGDDKKVAAQAVDGLVDIIIRTVNKGEKVNITGFGVFEKRARAARTARNPRTGEAVKVKKTNVPAFRAGTTFKDVISGTKKLPKATPVKRATTATRATATKTAAAAAPAKATTTRTTRAAAAKPAATTTRTRATAAKPAAKAATATKAAPKTAAKTTAAKATTAKATTAKAATAKATTTRAKTAAAKPAATKTAAAKAPAKRTSAAKKK</sequence>
<dbReference type="SUPFAM" id="SSF47729">
    <property type="entry name" value="IHF-like DNA-binding proteins"/>
    <property type="match status" value="1"/>
</dbReference>
<dbReference type="EMBL" id="JBHMBK010000028">
    <property type="protein sequence ID" value="MFB9688642.1"/>
    <property type="molecule type" value="Genomic_DNA"/>
</dbReference>
<proteinExistence type="inferred from homology"/>
<evidence type="ECO:0000256" key="3">
    <source>
        <dbReference type="RuleBase" id="RU003939"/>
    </source>
</evidence>
<dbReference type="Gene3D" id="4.10.520.10">
    <property type="entry name" value="IHF-like DNA-binding proteins"/>
    <property type="match status" value="1"/>
</dbReference>
<accession>A0ABV5UB90</accession>
<dbReference type="Proteomes" id="UP001589535">
    <property type="component" value="Unassembled WGS sequence"/>
</dbReference>
<dbReference type="PRINTS" id="PR01727">
    <property type="entry name" value="DNABINDINGHU"/>
</dbReference>
<name>A0ABV5UB90_9PSEU</name>
<dbReference type="Pfam" id="PF00216">
    <property type="entry name" value="Bac_DNA_binding"/>
    <property type="match status" value="1"/>
</dbReference>
<dbReference type="RefSeq" id="WP_378201009.1">
    <property type="nucleotide sequence ID" value="NZ_JBHMBK010000028.1"/>
</dbReference>
<evidence type="ECO:0000256" key="1">
    <source>
        <dbReference type="ARBA" id="ARBA00023067"/>
    </source>
</evidence>
<dbReference type="GO" id="GO:0003677">
    <property type="term" value="F:DNA binding"/>
    <property type="evidence" value="ECO:0007669"/>
    <property type="project" value="UniProtKB-KW"/>
</dbReference>
<comment type="similarity">
    <text evidence="3">Belongs to the bacterial histone-like protein family.</text>
</comment>
<dbReference type="InterPro" id="IPR020816">
    <property type="entry name" value="Histone-like_DNA-bd_CS"/>
</dbReference>
<evidence type="ECO:0000313" key="5">
    <source>
        <dbReference type="EMBL" id="MFB9688642.1"/>
    </source>
</evidence>
<evidence type="ECO:0000313" key="6">
    <source>
        <dbReference type="Proteomes" id="UP001589535"/>
    </source>
</evidence>
<feature type="region of interest" description="Disordered" evidence="4">
    <location>
        <begin position="121"/>
        <end position="223"/>
    </location>
</feature>
<keyword evidence="1" id="KW-0226">DNA condensation</keyword>
<keyword evidence="6" id="KW-1185">Reference proteome</keyword>
<dbReference type="PANTHER" id="PTHR33175">
    <property type="entry name" value="DNA-BINDING PROTEIN HU"/>
    <property type="match status" value="1"/>
</dbReference>
<evidence type="ECO:0000256" key="2">
    <source>
        <dbReference type="ARBA" id="ARBA00023125"/>
    </source>
</evidence>
<dbReference type="CDD" id="cd13831">
    <property type="entry name" value="HU"/>
    <property type="match status" value="1"/>
</dbReference>
<gene>
    <name evidence="5" type="ORF">ACFFTO_31085</name>
</gene>
<dbReference type="InterPro" id="IPR010992">
    <property type="entry name" value="IHF-like_DNA-bd_dom_sf"/>
</dbReference>
<keyword evidence="2 5" id="KW-0238">DNA-binding</keyword>
<dbReference type="InterPro" id="IPR000119">
    <property type="entry name" value="Hist_DNA-bd"/>
</dbReference>
<protein>
    <submittedName>
        <fullName evidence="5">HU family DNA-binding protein</fullName>
    </submittedName>
</protein>
<reference evidence="5 6" key="1">
    <citation type="submission" date="2024-09" db="EMBL/GenBank/DDBJ databases">
        <authorList>
            <person name="Sun Q."/>
            <person name="Mori K."/>
        </authorList>
    </citation>
    <scope>NUCLEOTIDE SEQUENCE [LARGE SCALE GENOMIC DNA]</scope>
    <source>
        <strain evidence="5 6">JCM 13852</strain>
    </source>
</reference>